<organism evidence="1 2">
    <name type="scientific">Lipomyces starkeyi NRRL Y-11557</name>
    <dbReference type="NCBI Taxonomy" id="675824"/>
    <lineage>
        <taxon>Eukaryota</taxon>
        <taxon>Fungi</taxon>
        <taxon>Dikarya</taxon>
        <taxon>Ascomycota</taxon>
        <taxon>Saccharomycotina</taxon>
        <taxon>Lipomycetes</taxon>
        <taxon>Lipomycetales</taxon>
        <taxon>Lipomycetaceae</taxon>
        <taxon>Lipomyces</taxon>
    </lineage>
</organism>
<dbReference type="EMBL" id="KV454290">
    <property type="protein sequence ID" value="ODQ75853.1"/>
    <property type="molecule type" value="Genomic_DNA"/>
</dbReference>
<accession>A0A1E3QDT0</accession>
<reference evidence="1 2" key="1">
    <citation type="journal article" date="2016" name="Proc. Natl. Acad. Sci. U.S.A.">
        <title>Comparative genomics of biotechnologically important yeasts.</title>
        <authorList>
            <person name="Riley R."/>
            <person name="Haridas S."/>
            <person name="Wolfe K.H."/>
            <person name="Lopes M.R."/>
            <person name="Hittinger C.T."/>
            <person name="Goeker M."/>
            <person name="Salamov A.A."/>
            <person name="Wisecaver J.H."/>
            <person name="Long T.M."/>
            <person name="Calvey C.H."/>
            <person name="Aerts A.L."/>
            <person name="Barry K.W."/>
            <person name="Choi C."/>
            <person name="Clum A."/>
            <person name="Coughlan A.Y."/>
            <person name="Deshpande S."/>
            <person name="Douglass A.P."/>
            <person name="Hanson S.J."/>
            <person name="Klenk H.-P."/>
            <person name="LaButti K.M."/>
            <person name="Lapidus A."/>
            <person name="Lindquist E.A."/>
            <person name="Lipzen A.M."/>
            <person name="Meier-Kolthoff J.P."/>
            <person name="Ohm R.A."/>
            <person name="Otillar R.P."/>
            <person name="Pangilinan J.L."/>
            <person name="Peng Y."/>
            <person name="Rokas A."/>
            <person name="Rosa C.A."/>
            <person name="Scheuner C."/>
            <person name="Sibirny A.A."/>
            <person name="Slot J.C."/>
            <person name="Stielow J.B."/>
            <person name="Sun H."/>
            <person name="Kurtzman C.P."/>
            <person name="Blackwell M."/>
            <person name="Grigoriev I.V."/>
            <person name="Jeffries T.W."/>
        </authorList>
    </citation>
    <scope>NUCLEOTIDE SEQUENCE [LARGE SCALE GENOMIC DNA]</scope>
    <source>
        <strain evidence="1 2">NRRL Y-11557</strain>
    </source>
</reference>
<protein>
    <submittedName>
        <fullName evidence="1">Uncharacterized protein</fullName>
    </submittedName>
</protein>
<evidence type="ECO:0000313" key="2">
    <source>
        <dbReference type="Proteomes" id="UP000094385"/>
    </source>
</evidence>
<evidence type="ECO:0000313" key="1">
    <source>
        <dbReference type="EMBL" id="ODQ75853.1"/>
    </source>
</evidence>
<dbReference type="Proteomes" id="UP000094385">
    <property type="component" value="Unassembled WGS sequence"/>
</dbReference>
<proteinExistence type="predicted"/>
<gene>
    <name evidence="1" type="ORF">LIPSTDRAFT_68509</name>
</gene>
<sequence>MSDFYITCSQPVCRADSCYRQIDANLNRQSTILVVITLLYWWFPHANAHQMQSEN</sequence>
<name>A0A1E3QDT0_LIPST</name>
<keyword evidence="2" id="KW-1185">Reference proteome</keyword>
<dbReference type="AlphaFoldDB" id="A0A1E3QDT0"/>